<dbReference type="Gene3D" id="3.40.190.150">
    <property type="entry name" value="Bordetella uptake gene, domain 1"/>
    <property type="match status" value="1"/>
</dbReference>
<dbReference type="SUPFAM" id="SSF53850">
    <property type="entry name" value="Periplasmic binding protein-like II"/>
    <property type="match status" value="1"/>
</dbReference>
<dbReference type="PANTHER" id="PTHR42928">
    <property type="entry name" value="TRICARBOXYLATE-BINDING PROTEIN"/>
    <property type="match status" value="1"/>
</dbReference>
<comment type="similarity">
    <text evidence="1">Belongs to the UPF0065 (bug) family.</text>
</comment>
<keyword evidence="2" id="KW-0732">Signal</keyword>
<evidence type="ECO:0000256" key="1">
    <source>
        <dbReference type="ARBA" id="ARBA00006987"/>
    </source>
</evidence>
<keyword evidence="4" id="KW-1185">Reference proteome</keyword>
<dbReference type="Proteomes" id="UP001226867">
    <property type="component" value="Unassembled WGS sequence"/>
</dbReference>
<dbReference type="InterPro" id="IPR005064">
    <property type="entry name" value="BUG"/>
</dbReference>
<evidence type="ECO:0000313" key="3">
    <source>
        <dbReference type="EMBL" id="MDP9900929.1"/>
    </source>
</evidence>
<dbReference type="CDD" id="cd13578">
    <property type="entry name" value="PBP2_Bug27"/>
    <property type="match status" value="1"/>
</dbReference>
<proteinExistence type="inferred from homology"/>
<dbReference type="PANTHER" id="PTHR42928:SF5">
    <property type="entry name" value="BLR1237 PROTEIN"/>
    <property type="match status" value="1"/>
</dbReference>
<evidence type="ECO:0000256" key="2">
    <source>
        <dbReference type="SAM" id="SignalP"/>
    </source>
</evidence>
<dbReference type="EMBL" id="JAUSRO010000009">
    <property type="protein sequence ID" value="MDP9900929.1"/>
    <property type="molecule type" value="Genomic_DNA"/>
</dbReference>
<dbReference type="RefSeq" id="WP_307690714.1">
    <property type="nucleotide sequence ID" value="NZ_JAUSRO010000009.1"/>
</dbReference>
<feature type="chain" id="PRO_5045842175" evidence="2">
    <location>
        <begin position="32"/>
        <end position="333"/>
    </location>
</feature>
<dbReference type="InterPro" id="IPR042100">
    <property type="entry name" value="Bug_dom1"/>
</dbReference>
<reference evidence="3 4" key="1">
    <citation type="submission" date="2023-07" db="EMBL/GenBank/DDBJ databases">
        <title>Sorghum-associated microbial communities from plants grown in Nebraska, USA.</title>
        <authorList>
            <person name="Schachtman D."/>
        </authorList>
    </citation>
    <scope>NUCLEOTIDE SEQUENCE [LARGE SCALE GENOMIC DNA]</scope>
    <source>
        <strain evidence="3 4">DS1607</strain>
    </source>
</reference>
<organism evidence="3 4">
    <name type="scientific">Variovorax ginsengisoli</name>
    <dbReference type="NCBI Taxonomy" id="363844"/>
    <lineage>
        <taxon>Bacteria</taxon>
        <taxon>Pseudomonadati</taxon>
        <taxon>Pseudomonadota</taxon>
        <taxon>Betaproteobacteria</taxon>
        <taxon>Burkholderiales</taxon>
        <taxon>Comamonadaceae</taxon>
        <taxon>Variovorax</taxon>
    </lineage>
</organism>
<comment type="caution">
    <text evidence="3">The sequence shown here is derived from an EMBL/GenBank/DDBJ whole genome shotgun (WGS) entry which is preliminary data.</text>
</comment>
<feature type="signal peptide" evidence="2">
    <location>
        <begin position="1"/>
        <end position="31"/>
    </location>
</feature>
<dbReference type="Gene3D" id="3.40.190.10">
    <property type="entry name" value="Periplasmic binding protein-like II"/>
    <property type="match status" value="1"/>
</dbReference>
<dbReference type="Pfam" id="PF03401">
    <property type="entry name" value="TctC"/>
    <property type="match status" value="1"/>
</dbReference>
<keyword evidence="3" id="KW-0675">Receptor</keyword>
<sequence length="333" mass="35206">MHSFSTPRRRVLALAGCTALAGLFAPIAAQTQPLASYPAKPVRLVVGYAAGGATDVIARLIAVKLSEQMGQQFVVDNRAGANSNVGADIVAHSPPDGATLYLFTIANTINATLYDKLNFNAQKDLEPVGLIARVPNILVVNPKLPIRSVAEYLKFAADSPNGITFASSGSGSSIHLSGEMFKMVSKANMLHIPYKGSAPAVTDLLGGQVQSMFDNTPSSLPHVQSGRLRAIAITSARRSPLLPDVPTVAESGYSGFDVQSWFGIAAPTGTPRSIVDRLNTEINKALALPDVKRRLGELAATAEPGTPEQFRTLIVAETKRWHDVVKASGAKAE</sequence>
<gene>
    <name evidence="3" type="ORF">J2W36_003195</name>
</gene>
<dbReference type="PIRSF" id="PIRSF017082">
    <property type="entry name" value="YflP"/>
    <property type="match status" value="1"/>
</dbReference>
<evidence type="ECO:0000313" key="4">
    <source>
        <dbReference type="Proteomes" id="UP001226867"/>
    </source>
</evidence>
<protein>
    <submittedName>
        <fullName evidence="3">Tripartite-type tricarboxylate transporter receptor subunit TctC</fullName>
    </submittedName>
</protein>
<name>A0ABT9S997_9BURK</name>
<accession>A0ABT9S997</accession>